<sequence>MIALTRQGVATALLVVAALFVGSLVTARLPQPDALLDRPFEHHGALGAPVMLRTGTVSVTGLRSGTQASGYLDVAVTRAIWLVTDLEWTPARNAAPLNSLEARIIAPDGRQFGGAAEVTPLCSRTQTGVTFVCSIAFEMDPAAVAGASLHVPAAGSIDDADDVAVIDLGLDAERAATLTSATGRVALAEAHAKEG</sequence>
<dbReference type="OrthoDB" id="3732027at2"/>
<accession>A0A4Q2EEY7</accession>
<name>A0A4Q2EEY7_9ACTN</name>
<keyword evidence="2" id="KW-1185">Reference proteome</keyword>
<evidence type="ECO:0000313" key="1">
    <source>
        <dbReference type="EMBL" id="RXW31749.1"/>
    </source>
</evidence>
<dbReference type="Proteomes" id="UP000290624">
    <property type="component" value="Unassembled WGS sequence"/>
</dbReference>
<evidence type="ECO:0000313" key="2">
    <source>
        <dbReference type="Proteomes" id="UP000290624"/>
    </source>
</evidence>
<comment type="caution">
    <text evidence="1">The sequence shown here is derived from an EMBL/GenBank/DDBJ whole genome shotgun (WGS) entry which is preliminary data.</text>
</comment>
<dbReference type="AlphaFoldDB" id="A0A4Q2EEY7"/>
<evidence type="ECO:0008006" key="3">
    <source>
        <dbReference type="Google" id="ProtNLM"/>
    </source>
</evidence>
<organism evidence="1 2">
    <name type="scientific">Propioniciclava flava</name>
    <dbReference type="NCBI Taxonomy" id="2072026"/>
    <lineage>
        <taxon>Bacteria</taxon>
        <taxon>Bacillati</taxon>
        <taxon>Actinomycetota</taxon>
        <taxon>Actinomycetes</taxon>
        <taxon>Propionibacteriales</taxon>
        <taxon>Propionibacteriaceae</taxon>
        <taxon>Propioniciclava</taxon>
    </lineage>
</organism>
<protein>
    <recommendedName>
        <fullName evidence="3">DUF4352 domain-containing protein</fullName>
    </recommendedName>
</protein>
<dbReference type="EMBL" id="PPCV01000006">
    <property type="protein sequence ID" value="RXW31749.1"/>
    <property type="molecule type" value="Genomic_DNA"/>
</dbReference>
<proteinExistence type="predicted"/>
<gene>
    <name evidence="1" type="ORF">C1706_09255</name>
</gene>
<dbReference type="RefSeq" id="WP_129458967.1">
    <property type="nucleotide sequence ID" value="NZ_PPCV01000006.1"/>
</dbReference>
<reference evidence="1 2" key="1">
    <citation type="submission" date="2018-01" db="EMBL/GenBank/DDBJ databases">
        <title>Lactibacter flavus gen. nov., sp. nov., a novel bacterium of the family Propionibacteriaceae isolated from raw milk and dairy products.</title>
        <authorList>
            <person name="Wenning M."/>
            <person name="Breitenwieser F."/>
            <person name="Huptas C."/>
            <person name="von Neubeck M."/>
            <person name="Busse H.-J."/>
            <person name="Scherer S."/>
        </authorList>
    </citation>
    <scope>NUCLEOTIDE SEQUENCE [LARGE SCALE GENOMIC DNA]</scope>
    <source>
        <strain evidence="1 2">VG341</strain>
    </source>
</reference>